<reference evidence="1 2" key="1">
    <citation type="submission" date="2019-04" db="EMBL/GenBank/DDBJ databases">
        <title>Comparative genomics and transcriptomics to analyze fruiting body development in filamentous ascomycetes.</title>
        <authorList>
            <consortium name="DOE Joint Genome Institute"/>
            <person name="Lutkenhaus R."/>
            <person name="Traeger S."/>
            <person name="Breuer J."/>
            <person name="Kuo A."/>
            <person name="Lipzen A."/>
            <person name="Pangilinan J."/>
            <person name="Dilworth D."/>
            <person name="Sandor L."/>
            <person name="Poggeler S."/>
            <person name="Barry K."/>
            <person name="Grigoriev I.V."/>
            <person name="Nowrousian M."/>
        </authorList>
    </citation>
    <scope>NUCLEOTIDE SEQUENCE [LARGE SCALE GENOMIC DNA]</scope>
    <source>
        <strain evidence="1 2">CBS 389.68</strain>
    </source>
</reference>
<evidence type="ECO:0000313" key="2">
    <source>
        <dbReference type="Proteomes" id="UP000298138"/>
    </source>
</evidence>
<dbReference type="Proteomes" id="UP000298138">
    <property type="component" value="Unassembled WGS sequence"/>
</dbReference>
<sequence>MINTSGGNSWVYQMPILSNVINMMVISPLNALVNAPVWSTQPITIQAIVITGNGSLTMESQDKTRSSDTAKILGHPSERFNGATVQVRLSMDHRALLLRESMYIIFAVLHFQEAFSSLCFMWMSQNQQGPSTRHTPPEPLSREFLRRLFETLLYRSMANQTLRLLHDDSKTVPTISYCMVYISGTIAYIDTFGENIAWDELWKTTIAESQGCAEEKKKVIIHVCQGPSELSWGIGLCIYTLNSSNGHETYFYQSRDALYERNDKIRCVLAVTGLSDRW</sequence>
<dbReference type="InterPro" id="IPR027417">
    <property type="entry name" value="P-loop_NTPase"/>
</dbReference>
<dbReference type="InParanoid" id="A0A4S2MP07"/>
<dbReference type="AlphaFoldDB" id="A0A4S2MP07"/>
<keyword evidence="2" id="KW-1185">Reference proteome</keyword>
<accession>A0A4S2MP07</accession>
<organism evidence="1 2">
    <name type="scientific">Ascodesmis nigricans</name>
    <dbReference type="NCBI Taxonomy" id="341454"/>
    <lineage>
        <taxon>Eukaryota</taxon>
        <taxon>Fungi</taxon>
        <taxon>Dikarya</taxon>
        <taxon>Ascomycota</taxon>
        <taxon>Pezizomycotina</taxon>
        <taxon>Pezizomycetes</taxon>
        <taxon>Pezizales</taxon>
        <taxon>Ascodesmidaceae</taxon>
        <taxon>Ascodesmis</taxon>
    </lineage>
</organism>
<name>A0A4S2MP07_9PEZI</name>
<protein>
    <submittedName>
        <fullName evidence="1">Uncharacterized protein</fullName>
    </submittedName>
</protein>
<evidence type="ECO:0000313" key="1">
    <source>
        <dbReference type="EMBL" id="TGZ78911.1"/>
    </source>
</evidence>
<proteinExistence type="predicted"/>
<dbReference type="Gene3D" id="3.40.50.300">
    <property type="entry name" value="P-loop containing nucleotide triphosphate hydrolases"/>
    <property type="match status" value="1"/>
</dbReference>
<dbReference type="EMBL" id="ML220136">
    <property type="protein sequence ID" value="TGZ78911.1"/>
    <property type="molecule type" value="Genomic_DNA"/>
</dbReference>
<gene>
    <name evidence="1" type="ORF">EX30DRAFT_124287</name>
</gene>